<dbReference type="GO" id="GO:0016477">
    <property type="term" value="P:cell migration"/>
    <property type="evidence" value="ECO:0007669"/>
    <property type="project" value="TreeGrafter"/>
</dbReference>
<dbReference type="GO" id="GO:0016303">
    <property type="term" value="F:1-phosphatidylinositol-3-kinase activity"/>
    <property type="evidence" value="ECO:0007669"/>
    <property type="project" value="UniProtKB-EC"/>
</dbReference>
<proteinExistence type="inferred from homology"/>
<evidence type="ECO:0000256" key="5">
    <source>
        <dbReference type="ARBA" id="ARBA00029297"/>
    </source>
</evidence>
<sequence>MGLLKDALHDAQFGARYEHVLGALLSVGGKGLREELLKQTKLVQLLGGVAEKVRQASGSARQVLQSFFLRNKCRLPLNPSLVAKELNIKSCSFFSSNAVPLKVTMVNADPMGEEINVMFKVGEDLRQDMLALQMIKIMDKIWLKEGLDLRMVIFKCLSTGRDRGMVELVPASDTLRKIQVEYGVTGSFKDKPLAEWLRKYNPSEEEYEKVIGKSSYSR</sequence>
<evidence type="ECO:0000256" key="3">
    <source>
        <dbReference type="ARBA" id="ARBA00022777"/>
    </source>
</evidence>
<reference evidence="8" key="1">
    <citation type="submission" date="2016-06" db="EMBL/GenBank/DDBJ databases">
        <title>De novo assembly and RNA-Seq shows season-dependent expression and editing in black bear kidneys.</title>
        <authorList>
            <person name="Korstanje R."/>
            <person name="Srivastava A."/>
            <person name="Sarsani V.K."/>
            <person name="Sheehan S.M."/>
            <person name="Seger R.L."/>
            <person name="Barter M.E."/>
            <person name="Lindqvist C."/>
            <person name="Brody L.C."/>
            <person name="Mullikin J.C."/>
        </authorList>
    </citation>
    <scope>NUCLEOTIDE SEQUENCE [LARGE SCALE GENOMIC DNA]</scope>
</reference>
<evidence type="ECO:0000313" key="7">
    <source>
        <dbReference type="Ensembl" id="ENSUAMP00000020207.1"/>
    </source>
</evidence>
<dbReference type="PANTHER" id="PTHR10048">
    <property type="entry name" value="PHOSPHATIDYLINOSITOL KINASE"/>
    <property type="match status" value="1"/>
</dbReference>
<dbReference type="Ensembl" id="ENSUAMT00000022600.1">
    <property type="protein sequence ID" value="ENSUAMP00000020207.1"/>
    <property type="gene ID" value="ENSUAMG00000015954.1"/>
</dbReference>
<dbReference type="GO" id="GO:0048015">
    <property type="term" value="P:phosphatidylinositol-mediated signaling"/>
    <property type="evidence" value="ECO:0007669"/>
    <property type="project" value="TreeGrafter"/>
</dbReference>
<dbReference type="PANTHER" id="PTHR10048:SF28">
    <property type="entry name" value="PHOSPHATIDYLINOSITOL 4-PHOSPHATE 3-KINASE C2 DOMAIN-CONTAINING SUBUNIT ALPHA"/>
    <property type="match status" value="1"/>
</dbReference>
<dbReference type="InterPro" id="IPR018936">
    <property type="entry name" value="PI3/4_kinase_CS"/>
</dbReference>
<keyword evidence="3" id="KW-0418">Kinase</keyword>
<name>A0A452RM45_URSAM</name>
<reference evidence="7" key="2">
    <citation type="submission" date="2025-08" db="UniProtKB">
        <authorList>
            <consortium name="Ensembl"/>
        </authorList>
    </citation>
    <scope>IDENTIFICATION</scope>
</reference>
<dbReference type="PROSITE" id="PS00915">
    <property type="entry name" value="PI3_4_KINASE_1"/>
    <property type="match status" value="1"/>
</dbReference>
<evidence type="ECO:0000256" key="2">
    <source>
        <dbReference type="ARBA" id="ARBA00022679"/>
    </source>
</evidence>
<dbReference type="Gene3D" id="3.30.1010.10">
    <property type="entry name" value="Phosphatidylinositol 3-kinase Catalytic Subunit, Chain A, domain 4"/>
    <property type="match status" value="1"/>
</dbReference>
<dbReference type="GO" id="GO:0005886">
    <property type="term" value="C:plasma membrane"/>
    <property type="evidence" value="ECO:0007669"/>
    <property type="project" value="TreeGrafter"/>
</dbReference>
<dbReference type="Proteomes" id="UP000291022">
    <property type="component" value="Unassembled WGS sequence"/>
</dbReference>
<dbReference type="GO" id="GO:0043491">
    <property type="term" value="P:phosphatidylinositol 3-kinase/protein kinase B signal transduction"/>
    <property type="evidence" value="ECO:0007669"/>
    <property type="project" value="TreeGrafter"/>
</dbReference>
<comment type="catalytic activity">
    <reaction evidence="5">
        <text>a 1,2-diacyl-sn-glycero-3-phospho-(1D-myo-inositol 4-phosphate) + ATP = a 1,2-diacyl-sn-glycero-3-phospho-(1D-myo-inositol-3,4-bisphosphate) + ADP + H(+)</text>
        <dbReference type="Rhea" id="RHEA:18373"/>
        <dbReference type="ChEBI" id="CHEBI:15378"/>
        <dbReference type="ChEBI" id="CHEBI:30616"/>
        <dbReference type="ChEBI" id="CHEBI:57658"/>
        <dbReference type="ChEBI" id="CHEBI:58178"/>
        <dbReference type="ChEBI" id="CHEBI:456216"/>
        <dbReference type="EC" id="2.7.1.154"/>
    </reaction>
    <physiologicalReaction direction="left-to-right" evidence="5">
        <dbReference type="Rhea" id="RHEA:18374"/>
    </physiologicalReaction>
</comment>
<keyword evidence="2" id="KW-0808">Transferase</keyword>
<protein>
    <recommendedName>
        <fullName evidence="6">PI3K/PI4K catalytic domain-containing protein</fullName>
    </recommendedName>
</protein>
<dbReference type="InterPro" id="IPR000403">
    <property type="entry name" value="PI3/4_kinase_cat_dom"/>
</dbReference>
<organism evidence="7 8">
    <name type="scientific">Ursus americanus</name>
    <name type="common">American black bear</name>
    <name type="synonym">Euarctos americanus</name>
    <dbReference type="NCBI Taxonomy" id="9643"/>
    <lineage>
        <taxon>Eukaryota</taxon>
        <taxon>Metazoa</taxon>
        <taxon>Chordata</taxon>
        <taxon>Craniata</taxon>
        <taxon>Vertebrata</taxon>
        <taxon>Euteleostomi</taxon>
        <taxon>Mammalia</taxon>
        <taxon>Eutheria</taxon>
        <taxon>Laurasiatheria</taxon>
        <taxon>Carnivora</taxon>
        <taxon>Caniformia</taxon>
        <taxon>Ursidae</taxon>
        <taxon>Ursus</taxon>
    </lineage>
</organism>
<dbReference type="GO" id="GO:0005737">
    <property type="term" value="C:cytoplasm"/>
    <property type="evidence" value="ECO:0007669"/>
    <property type="project" value="TreeGrafter"/>
</dbReference>
<dbReference type="InterPro" id="IPR015433">
    <property type="entry name" value="PI3/4_kinase"/>
</dbReference>
<feature type="domain" description="PI3K/PI4K catalytic" evidence="6">
    <location>
        <begin position="87"/>
        <end position="218"/>
    </location>
</feature>
<evidence type="ECO:0000256" key="4">
    <source>
        <dbReference type="ARBA" id="ARBA00023985"/>
    </source>
</evidence>
<dbReference type="GO" id="GO:0035005">
    <property type="term" value="F:1-phosphatidylinositol-4-phosphate 3-kinase activity"/>
    <property type="evidence" value="ECO:0007669"/>
    <property type="project" value="UniProtKB-EC"/>
</dbReference>
<evidence type="ECO:0000313" key="8">
    <source>
        <dbReference type="Proteomes" id="UP000291022"/>
    </source>
</evidence>
<dbReference type="AlphaFoldDB" id="A0A452RM45"/>
<evidence type="ECO:0000259" key="6">
    <source>
        <dbReference type="PROSITE" id="PS50290"/>
    </source>
</evidence>
<dbReference type="Pfam" id="PF00454">
    <property type="entry name" value="PI3_PI4_kinase"/>
    <property type="match status" value="1"/>
</dbReference>
<dbReference type="FunFam" id="3.30.1010.10:FF:000001">
    <property type="entry name" value="Phosphatidylinositol 4-phosphate 3-kinase C2 domain-containing subunit beta"/>
    <property type="match status" value="1"/>
</dbReference>
<dbReference type="GO" id="GO:0005942">
    <property type="term" value="C:phosphatidylinositol 3-kinase complex"/>
    <property type="evidence" value="ECO:0007669"/>
    <property type="project" value="TreeGrafter"/>
</dbReference>
<dbReference type="SUPFAM" id="SSF56112">
    <property type="entry name" value="Protein kinase-like (PK-like)"/>
    <property type="match status" value="1"/>
</dbReference>
<keyword evidence="8" id="KW-1185">Reference proteome</keyword>
<dbReference type="InterPro" id="IPR011009">
    <property type="entry name" value="Kinase-like_dom_sf"/>
</dbReference>
<accession>A0A452RM45</accession>
<evidence type="ECO:0000256" key="1">
    <source>
        <dbReference type="ARBA" id="ARBA00006209"/>
    </source>
</evidence>
<dbReference type="PROSITE" id="PS50290">
    <property type="entry name" value="PI3_4_KINASE_3"/>
    <property type="match status" value="1"/>
</dbReference>
<dbReference type="GeneTree" id="ENSGT00940000157813"/>
<comment type="similarity">
    <text evidence="1">Belongs to the PI3/PI4-kinase family. Type III PI4K subfamily.</text>
</comment>
<reference evidence="7" key="3">
    <citation type="submission" date="2025-09" db="UniProtKB">
        <authorList>
            <consortium name="Ensembl"/>
        </authorList>
    </citation>
    <scope>IDENTIFICATION</scope>
</reference>
<comment type="catalytic activity">
    <reaction evidence="4">
        <text>a 1,2-diacyl-sn-glycero-3-phospho-(1D-myo-inositol) + ATP = a 1,2-diacyl-sn-glycero-3-phospho-(1D-myo-inositol-3-phosphate) + ADP + H(+)</text>
        <dbReference type="Rhea" id="RHEA:12709"/>
        <dbReference type="ChEBI" id="CHEBI:15378"/>
        <dbReference type="ChEBI" id="CHEBI:30616"/>
        <dbReference type="ChEBI" id="CHEBI:57880"/>
        <dbReference type="ChEBI" id="CHEBI:58088"/>
        <dbReference type="ChEBI" id="CHEBI:456216"/>
        <dbReference type="EC" id="2.7.1.137"/>
    </reaction>
    <physiologicalReaction direction="left-to-right" evidence="4">
        <dbReference type="Rhea" id="RHEA:12710"/>
    </physiologicalReaction>
</comment>